<comment type="similarity">
    <text evidence="1">Belongs to the transcriptional regulator TrmB family.</text>
</comment>
<evidence type="ECO:0000313" key="5">
    <source>
        <dbReference type="EMBL" id="EMA06987.1"/>
    </source>
</evidence>
<gene>
    <name evidence="5" type="ORF">C436_21485</name>
</gene>
<feature type="region of interest" description="Disordered" evidence="2">
    <location>
        <begin position="60"/>
        <end position="79"/>
    </location>
</feature>
<organism evidence="5 6">
    <name type="scientific">Haloarcula marismortui ATCC 33800</name>
    <dbReference type="NCBI Taxonomy" id="662476"/>
    <lineage>
        <taxon>Archaea</taxon>
        <taxon>Methanobacteriati</taxon>
        <taxon>Methanobacteriota</taxon>
        <taxon>Stenosarchaea group</taxon>
        <taxon>Halobacteria</taxon>
        <taxon>Halobacteriales</taxon>
        <taxon>Haloarculaceae</taxon>
        <taxon>Haloarcula</taxon>
    </lineage>
</organism>
<evidence type="ECO:0000259" key="3">
    <source>
        <dbReference type="Pfam" id="PF01978"/>
    </source>
</evidence>
<dbReference type="InterPro" id="IPR036390">
    <property type="entry name" value="WH_DNA-bd_sf"/>
</dbReference>
<proteinExistence type="inferred from homology"/>
<dbReference type="AlphaFoldDB" id="M0JCY7"/>
<comment type="caution">
    <text evidence="5">The sequence shown here is derived from an EMBL/GenBank/DDBJ whole genome shotgun (WGS) entry which is preliminary data.</text>
</comment>
<feature type="compositionally biased region" description="Basic and acidic residues" evidence="2">
    <location>
        <begin position="60"/>
        <end position="69"/>
    </location>
</feature>
<evidence type="ECO:0000259" key="4">
    <source>
        <dbReference type="Pfam" id="PF11495"/>
    </source>
</evidence>
<dbReference type="InterPro" id="IPR036388">
    <property type="entry name" value="WH-like_DNA-bd_sf"/>
</dbReference>
<protein>
    <submittedName>
        <fullName evidence="5">Putative transcriptional regulator</fullName>
    </submittedName>
</protein>
<dbReference type="InterPro" id="IPR021586">
    <property type="entry name" value="Tscrpt_reg_TrmB_C"/>
</dbReference>
<dbReference type="EMBL" id="AOLR01000074">
    <property type="protein sequence ID" value="EMA06987.1"/>
    <property type="molecule type" value="Genomic_DNA"/>
</dbReference>
<feature type="non-terminal residue" evidence="5">
    <location>
        <position position="1"/>
    </location>
</feature>
<dbReference type="InterPro" id="IPR002831">
    <property type="entry name" value="Tscrpt_reg_TrmB_N"/>
</dbReference>
<dbReference type="PATRIC" id="fig|662476.7.peg.4264"/>
<accession>M0JCY7</accession>
<evidence type="ECO:0000313" key="6">
    <source>
        <dbReference type="Proteomes" id="UP000011659"/>
    </source>
</evidence>
<evidence type="ECO:0000256" key="2">
    <source>
        <dbReference type="SAM" id="MobiDB-lite"/>
    </source>
</evidence>
<keyword evidence="6" id="KW-1185">Reference proteome</keyword>
<evidence type="ECO:0000256" key="1">
    <source>
        <dbReference type="ARBA" id="ARBA00007287"/>
    </source>
</evidence>
<dbReference type="Pfam" id="PF01978">
    <property type="entry name" value="TrmB"/>
    <property type="match status" value="1"/>
</dbReference>
<sequence>EVKAVYLDREFYDSKCLTLLQAHNYTYVMPIVRWGKTIKQELSEGWSRVIQHELTGKLDGHHGGFHETGDESMSDDPSDQARSTAVKQLKALGLSTYAARTFVALVSLGEGTAQDVSEVADVPRTRVYDAADELRDRGLVDVKQSSPQRYWAISTETAGRHFEQEYDHRVTVLTDALDQLASADRSTEQQGVWTVTGRDTVTERVVDFISAADDEVVYMTAEELLTDEIAECLSTVSDRGVTIRLAEMSQSVEAQLERDVPDAQLFESAWEWSDTPAGRLLMIDQQKTLVSVLVGANGGYSLEPSDETAIWGTGQSNSLVVVLKALFAWQLANNRE</sequence>
<name>M0JCY7_9EURY</name>
<feature type="domain" description="Transcription regulator TrmB C-terminal" evidence="4">
    <location>
        <begin position="192"/>
        <end position="257"/>
    </location>
</feature>
<dbReference type="Proteomes" id="UP000011659">
    <property type="component" value="Unassembled WGS sequence"/>
</dbReference>
<reference evidence="5 6" key="1">
    <citation type="journal article" date="2014" name="PLoS Genet.">
        <title>Phylogenetically driven sequencing of extremely halophilic archaea reveals strategies for static and dynamic osmo-response.</title>
        <authorList>
            <person name="Becker E.A."/>
            <person name="Seitzer P.M."/>
            <person name="Tritt A."/>
            <person name="Larsen D."/>
            <person name="Krusor M."/>
            <person name="Yao A.I."/>
            <person name="Wu D."/>
            <person name="Madern D."/>
            <person name="Eisen J.A."/>
            <person name="Darling A.E."/>
            <person name="Facciotti M.T."/>
        </authorList>
    </citation>
    <scope>NUCLEOTIDE SEQUENCE [LARGE SCALE GENOMIC DNA]</scope>
    <source>
        <strain evidence="5 6">ATCC 33800</strain>
    </source>
</reference>
<dbReference type="Gene3D" id="1.10.10.10">
    <property type="entry name" value="Winged helix-like DNA-binding domain superfamily/Winged helix DNA-binding domain"/>
    <property type="match status" value="1"/>
</dbReference>
<feature type="domain" description="Transcription regulator TrmB N-terminal" evidence="3">
    <location>
        <begin position="89"/>
        <end position="156"/>
    </location>
</feature>
<dbReference type="PANTHER" id="PTHR34293:SF1">
    <property type="entry name" value="HTH-TYPE TRANSCRIPTIONAL REGULATOR TRMBL2"/>
    <property type="match status" value="1"/>
</dbReference>
<dbReference type="Pfam" id="PF11495">
    <property type="entry name" value="Regulator_TrmB"/>
    <property type="match status" value="1"/>
</dbReference>
<dbReference type="InterPro" id="IPR051797">
    <property type="entry name" value="TrmB-like"/>
</dbReference>
<dbReference type="PANTHER" id="PTHR34293">
    <property type="entry name" value="HTH-TYPE TRANSCRIPTIONAL REGULATOR TRMBL2"/>
    <property type="match status" value="1"/>
</dbReference>
<dbReference type="SUPFAM" id="SSF46785">
    <property type="entry name" value="Winged helix' DNA-binding domain"/>
    <property type="match status" value="1"/>
</dbReference>